<proteinExistence type="predicted"/>
<dbReference type="InterPro" id="IPR029063">
    <property type="entry name" value="SAM-dependent_MTases_sf"/>
</dbReference>
<keyword evidence="2" id="KW-0808">Transferase</keyword>
<comment type="caution">
    <text evidence="2">The sequence shown here is derived from an EMBL/GenBank/DDBJ whole genome shotgun (WGS) entry which is preliminary data.</text>
</comment>
<dbReference type="SUPFAM" id="SSF53335">
    <property type="entry name" value="S-adenosyl-L-methionine-dependent methyltransferases"/>
    <property type="match status" value="1"/>
</dbReference>
<accession>A0A0G1M5W9</accession>
<dbReference type="InterPro" id="IPR013216">
    <property type="entry name" value="Methyltransf_11"/>
</dbReference>
<dbReference type="GO" id="GO:0008757">
    <property type="term" value="F:S-adenosylmethionine-dependent methyltransferase activity"/>
    <property type="evidence" value="ECO:0007669"/>
    <property type="project" value="InterPro"/>
</dbReference>
<dbReference type="Pfam" id="PF08241">
    <property type="entry name" value="Methyltransf_11"/>
    <property type="match status" value="1"/>
</dbReference>
<evidence type="ECO:0000313" key="2">
    <source>
        <dbReference type="EMBL" id="KKU03527.1"/>
    </source>
</evidence>
<evidence type="ECO:0000259" key="1">
    <source>
        <dbReference type="Pfam" id="PF08241"/>
    </source>
</evidence>
<dbReference type="GO" id="GO:0032259">
    <property type="term" value="P:methylation"/>
    <property type="evidence" value="ECO:0007669"/>
    <property type="project" value="UniProtKB-KW"/>
</dbReference>
<keyword evidence="2" id="KW-0489">Methyltransferase</keyword>
<reference evidence="2 3" key="1">
    <citation type="journal article" date="2015" name="Nature">
        <title>rRNA introns, odd ribosomes, and small enigmatic genomes across a large radiation of phyla.</title>
        <authorList>
            <person name="Brown C.T."/>
            <person name="Hug L.A."/>
            <person name="Thomas B.C."/>
            <person name="Sharon I."/>
            <person name="Castelle C.J."/>
            <person name="Singh A."/>
            <person name="Wilkins M.J."/>
            <person name="Williams K.H."/>
            <person name="Banfield J.F."/>
        </authorList>
    </citation>
    <scope>NUCLEOTIDE SEQUENCE [LARGE SCALE GENOMIC DNA]</scope>
</reference>
<dbReference type="AlphaFoldDB" id="A0A0G1M5W9"/>
<sequence>MGSLKYLLANTGDMALKRRAKRIMAELNPKRGEKIIDIGCGDGYYLHLLSHLGISDLHLSGTDYDIKGLDKTKKNLDNSKIKIYSGDLMKKLPFENNSFDKAIMSEVTEHLPNDVKGLKEVYRILKPGATLCLTVPHANYPFLWDPINKILELFGIHFRSGFFAGIWNQHIRLYKTDQIKAVVQKAGFKVEKLESLTFWCLPFNHYLVNLVARYLSYQYNQGTPNVSLNKFTTSPLKSFLINAAFYMINFLDRLNNIWQPEGIGVSVFVKAIKL</sequence>
<protein>
    <submittedName>
        <fullName evidence="2">Methyltransferase type 11</fullName>
    </submittedName>
</protein>
<feature type="domain" description="Methyltransferase type 11" evidence="1">
    <location>
        <begin position="36"/>
        <end position="132"/>
    </location>
</feature>
<dbReference type="CDD" id="cd02440">
    <property type="entry name" value="AdoMet_MTases"/>
    <property type="match status" value="1"/>
</dbReference>
<dbReference type="EMBL" id="LCKS01000001">
    <property type="protein sequence ID" value="KKU03527.1"/>
    <property type="molecule type" value="Genomic_DNA"/>
</dbReference>
<name>A0A0G1M5W9_9BACT</name>
<dbReference type="PANTHER" id="PTHR43861">
    <property type="entry name" value="TRANS-ACONITATE 2-METHYLTRANSFERASE-RELATED"/>
    <property type="match status" value="1"/>
</dbReference>
<dbReference type="Proteomes" id="UP000034264">
    <property type="component" value="Unassembled WGS sequence"/>
</dbReference>
<organism evidence="2 3">
    <name type="scientific">Candidatus Amesbacteria bacterium GW2011_GWC2_45_19</name>
    <dbReference type="NCBI Taxonomy" id="1618366"/>
    <lineage>
        <taxon>Bacteria</taxon>
        <taxon>Candidatus Amesiibacteriota</taxon>
    </lineage>
</organism>
<dbReference type="Gene3D" id="3.40.50.150">
    <property type="entry name" value="Vaccinia Virus protein VP39"/>
    <property type="match status" value="1"/>
</dbReference>
<gene>
    <name evidence="2" type="ORF">UX05_C0001G0156</name>
</gene>
<evidence type="ECO:0000313" key="3">
    <source>
        <dbReference type="Proteomes" id="UP000034264"/>
    </source>
</evidence>